<name>X0YZT2_9ZZZZ</name>
<evidence type="ECO:0000313" key="2">
    <source>
        <dbReference type="EMBL" id="GAG62135.1"/>
    </source>
</evidence>
<comment type="caution">
    <text evidence="2">The sequence shown here is derived from an EMBL/GenBank/DDBJ whole genome shotgun (WGS) entry which is preliminary data.</text>
</comment>
<dbReference type="GO" id="GO:0008422">
    <property type="term" value="F:beta-glucosidase activity"/>
    <property type="evidence" value="ECO:0007669"/>
    <property type="project" value="TreeGrafter"/>
</dbReference>
<dbReference type="PANTHER" id="PTHR12654:SF4">
    <property type="entry name" value="PB1 DOMAIN-CONTAINING PROTEIN"/>
    <property type="match status" value="1"/>
</dbReference>
<dbReference type="Pfam" id="PF12215">
    <property type="entry name" value="Glyco_hydr_116N"/>
    <property type="match status" value="1"/>
</dbReference>
<evidence type="ECO:0000259" key="1">
    <source>
        <dbReference type="Pfam" id="PF12215"/>
    </source>
</evidence>
<protein>
    <recommendedName>
        <fullName evidence="1">Glycosyl-hydrolase family 116 N-terminal domain-containing protein</fullName>
    </recommendedName>
</protein>
<sequence length="518" mass="59135">MVAKGILTLTGEKLRCSAMPLGGVGTGSIAIGGDGLLKQWQINNNINHRSYVPNSFFAVRTRQLNDSDGKIITRALISSKPHEEPNFIPAKSIGDHKISKEMKKLFNELPEVESIQFDGEYPISFLQFKDALLPIEINLTAFNPFIPLDPKNSGLPVIIFQFQVKNITKEDIEVIVLGNLLNFIGWDGLKTLRGDSNPLFGGNLNLYKRVGNWNAIHMKSKLLLKTDKRYGDLTLAIDQPDAMISTQWEDFEDFWSQFSQKGVLMEPSEDDMSKIGKTYTGSLAAKKILKPDEKAVITFYLSWNFPNRFMDWRLNRALFPDTKTEYWIGNRYNEWFNNSIKVIEYVRNNLSFLLDNTFRFHEDFFYSTLPSEVLTSISATLSTIRTPTCLWVRDGSFYGFEGCNGVSTGNRSGGSCPLNCTHVWNYEFSLAHLFPTLERTMRATEFKTQHKLGYLPHRAVIPLYLPQFEMIPDPGDVPPAIDGMFGMILKIYRDFLISGDLKFLEESWPNIQKLMEYI</sequence>
<reference evidence="2" key="1">
    <citation type="journal article" date="2014" name="Front. Microbiol.">
        <title>High frequency of phylogenetically diverse reductive dehalogenase-homologous genes in deep subseafloor sedimentary metagenomes.</title>
        <authorList>
            <person name="Kawai M."/>
            <person name="Futagami T."/>
            <person name="Toyoda A."/>
            <person name="Takaki Y."/>
            <person name="Nishi S."/>
            <person name="Hori S."/>
            <person name="Arai W."/>
            <person name="Tsubouchi T."/>
            <person name="Morono Y."/>
            <person name="Uchiyama I."/>
            <person name="Ito T."/>
            <person name="Fujiyama A."/>
            <person name="Inagaki F."/>
            <person name="Takami H."/>
        </authorList>
    </citation>
    <scope>NUCLEOTIDE SEQUENCE</scope>
    <source>
        <strain evidence="2">Expedition CK06-06</strain>
    </source>
</reference>
<feature type="domain" description="Glycosyl-hydrolase family 116 N-terminal" evidence="1">
    <location>
        <begin position="18"/>
        <end position="349"/>
    </location>
</feature>
<dbReference type="InterPro" id="IPR024462">
    <property type="entry name" value="GH116_N"/>
</dbReference>
<dbReference type="AlphaFoldDB" id="X0YZT2"/>
<accession>X0YZT2</accession>
<proteinExistence type="predicted"/>
<gene>
    <name evidence="2" type="ORF">S01H4_14502</name>
</gene>
<organism evidence="2">
    <name type="scientific">marine sediment metagenome</name>
    <dbReference type="NCBI Taxonomy" id="412755"/>
    <lineage>
        <taxon>unclassified sequences</taxon>
        <taxon>metagenomes</taxon>
        <taxon>ecological metagenomes</taxon>
    </lineage>
</organism>
<dbReference type="GO" id="GO:0005975">
    <property type="term" value="P:carbohydrate metabolic process"/>
    <property type="evidence" value="ECO:0007669"/>
    <property type="project" value="InterPro"/>
</dbReference>
<dbReference type="SUPFAM" id="SSF48208">
    <property type="entry name" value="Six-hairpin glycosidases"/>
    <property type="match status" value="1"/>
</dbReference>
<dbReference type="EMBL" id="BART01006361">
    <property type="protein sequence ID" value="GAG62135.1"/>
    <property type="molecule type" value="Genomic_DNA"/>
</dbReference>
<dbReference type="InterPro" id="IPR008928">
    <property type="entry name" value="6-hairpin_glycosidase_sf"/>
</dbReference>
<dbReference type="InterPro" id="IPR052566">
    <property type="entry name" value="Non-lysos_glucosylceramidase"/>
</dbReference>
<feature type="non-terminal residue" evidence="2">
    <location>
        <position position="518"/>
    </location>
</feature>
<dbReference type="PANTHER" id="PTHR12654">
    <property type="entry name" value="BILE ACID BETA-GLUCOSIDASE-RELATED"/>
    <property type="match status" value="1"/>
</dbReference>